<feature type="compositionally biased region" description="Basic and acidic residues" evidence="1">
    <location>
        <begin position="325"/>
        <end position="341"/>
    </location>
</feature>
<evidence type="ECO:0000256" key="1">
    <source>
        <dbReference type="SAM" id="MobiDB-lite"/>
    </source>
</evidence>
<comment type="caution">
    <text evidence="2">The sequence shown here is derived from an EMBL/GenBank/DDBJ whole genome shotgun (WGS) entry which is preliminary data.</text>
</comment>
<feature type="region of interest" description="Disordered" evidence="1">
    <location>
        <begin position="324"/>
        <end position="365"/>
    </location>
</feature>
<keyword evidence="3" id="KW-1185">Reference proteome</keyword>
<evidence type="ECO:0000313" key="3">
    <source>
        <dbReference type="Proteomes" id="UP001276150"/>
    </source>
</evidence>
<gene>
    <name evidence="2" type="ORF">ORD21_16650</name>
</gene>
<name>A0ABU4DUY9_9DEIO</name>
<accession>A0ABU4DUY9</accession>
<dbReference type="EMBL" id="JAPMIV010000052">
    <property type="protein sequence ID" value="MDV6376226.1"/>
    <property type="molecule type" value="Genomic_DNA"/>
</dbReference>
<feature type="compositionally biased region" description="Polar residues" evidence="1">
    <location>
        <begin position="231"/>
        <end position="246"/>
    </location>
</feature>
<protein>
    <recommendedName>
        <fullName evidence="4">DUF927 domain-containing protein</fullName>
    </recommendedName>
</protein>
<sequence length="915" mass="99674">MTTPTPLAFIQLLYHGVTAPHGFVEFRFLKGAARAWMPYPASEGHPDEFKLTDAPKGKNIYFGVSLRIPSAPADEKGDKAHCHPTHLIWTEIDLKDHPELTGGQADLHSVPAEELAGYKQELLKQVLAEATALNLPIRAVVDSGHGLHVYLARRSRSTPEDTERYNRALSQALGGGRESTDVSRILRLPGTHNLKNPERPLPVELVYQDVEGWVERDALEALAPVGEPVQPTRNVSQPSSKPLTGNNHERYAQSALNLEVDAMRTAGEGGRNHQLNISAHSLGTLIGAGVLDEVEAVQQLTEAAISAGLPADEVRDTVRSGIDAGKAKPRDLGTVGKHEHAPAAQGTIGKGRTPAPDGLDAPRPPGPSVYVQHGCYYIDRPIKKGGETVDWLHEQLTNWVWEPGLKLQYPDGAAGQRGTLSVRGEPHEIQLESKAWNSRKDLLEAVGGYEARCFTTNNSDIAKISDYIAATYPSLPTARGVKSYGLHHHGGEWIGVFEDQTISTRETPPLFYSGTAVDPGSRAFRAPRPGTPEQVQEARRAIARLPGLVTPAVAYALLGYGAASAFSPRITPSLGNRLPFVYVAGERESGKTSGAQIVLELMTGYSARLTKASGMTAYQYDIAHSSANNLLSLLDEYRPGEIDDGQLRKHHDLGTKWRGSGVASKDLAYELNAPLVVLGEGFTDDAATKSRGVLYFTRKQDRGGLDDYSELLKLPLWAYAGHLHELARTCSEADHQARLLRATGLAGEAIGGVANPRLRYSLTYIAYGLLVLQEDVGTIPDAAILDTLREGVHNTLEGGNEGMTNLELFLEQLAFVLTKVPNPGMYVVPGALPTDLLIRPRACLDLVQFHYKERAAIANTTLFKKYADQATYFTEGEVHKSHEGQSVRGKRITLTQIPERCDADLLEEFNRGLRK</sequence>
<organism evidence="2 3">
    <name type="scientific">Deinococcus arenicola</name>
    <dbReference type="NCBI Taxonomy" id="2994950"/>
    <lineage>
        <taxon>Bacteria</taxon>
        <taxon>Thermotogati</taxon>
        <taxon>Deinococcota</taxon>
        <taxon>Deinococci</taxon>
        <taxon>Deinococcales</taxon>
        <taxon>Deinococcaceae</taxon>
        <taxon>Deinococcus</taxon>
    </lineage>
</organism>
<evidence type="ECO:0000313" key="2">
    <source>
        <dbReference type="EMBL" id="MDV6376226.1"/>
    </source>
</evidence>
<proteinExistence type="predicted"/>
<dbReference type="RefSeq" id="WP_317641579.1">
    <property type="nucleotide sequence ID" value="NZ_JAPMIV010000052.1"/>
</dbReference>
<feature type="region of interest" description="Disordered" evidence="1">
    <location>
        <begin position="228"/>
        <end position="247"/>
    </location>
</feature>
<evidence type="ECO:0008006" key="4">
    <source>
        <dbReference type="Google" id="ProtNLM"/>
    </source>
</evidence>
<dbReference type="Proteomes" id="UP001276150">
    <property type="component" value="Unassembled WGS sequence"/>
</dbReference>
<reference evidence="2 3" key="1">
    <citation type="submission" date="2022-11" db="EMBL/GenBank/DDBJ databases">
        <title>Deinococcus ZS9-10, Low Temperature and Draught-tolerating, UV-resistant Bacteria from Continental Antarctica.</title>
        <authorList>
            <person name="Cheng L."/>
        </authorList>
    </citation>
    <scope>NUCLEOTIDE SEQUENCE [LARGE SCALE GENOMIC DNA]</scope>
    <source>
        <strain evidence="2 3">ZS9-10</strain>
    </source>
</reference>